<proteinExistence type="predicted"/>
<sequence length="82" mass="9056">MIHLDYDARNRLHLNRQTSAAPTATAATALLSRTLETVLARARLTAQPRQLAHSNIPYSYNLYGKNNVKARVYGTAGQTLGF</sequence>
<protein>
    <submittedName>
        <fullName evidence="1">Uncharacterized protein</fullName>
    </submittedName>
</protein>
<reference evidence="2" key="1">
    <citation type="submission" date="2015-05" db="EMBL/GenBank/DDBJ databases">
        <authorList>
            <person name="Fogelqvist Johan"/>
        </authorList>
    </citation>
    <scope>NUCLEOTIDE SEQUENCE [LARGE SCALE GENOMIC DNA]</scope>
</reference>
<gene>
    <name evidence="1" type="ORF">BN1723_004911</name>
</gene>
<accession>A0A0G4N2I1</accession>
<evidence type="ECO:0000313" key="2">
    <source>
        <dbReference type="Proteomes" id="UP000045706"/>
    </source>
</evidence>
<dbReference type="EMBL" id="CVQI01032163">
    <property type="protein sequence ID" value="CRK40667.1"/>
    <property type="molecule type" value="Genomic_DNA"/>
</dbReference>
<dbReference type="AlphaFoldDB" id="A0A0G4N2I1"/>
<name>A0A0G4N2I1_VERLO</name>
<evidence type="ECO:0000313" key="1">
    <source>
        <dbReference type="EMBL" id="CRK40667.1"/>
    </source>
</evidence>
<dbReference type="Proteomes" id="UP000045706">
    <property type="component" value="Unassembled WGS sequence"/>
</dbReference>
<organism evidence="1 2">
    <name type="scientific">Verticillium longisporum</name>
    <name type="common">Verticillium dahliae var. longisporum</name>
    <dbReference type="NCBI Taxonomy" id="100787"/>
    <lineage>
        <taxon>Eukaryota</taxon>
        <taxon>Fungi</taxon>
        <taxon>Dikarya</taxon>
        <taxon>Ascomycota</taxon>
        <taxon>Pezizomycotina</taxon>
        <taxon>Sordariomycetes</taxon>
        <taxon>Hypocreomycetidae</taxon>
        <taxon>Glomerellales</taxon>
        <taxon>Plectosphaerellaceae</taxon>
        <taxon>Verticillium</taxon>
    </lineage>
</organism>